<dbReference type="Gene3D" id="3.90.190.10">
    <property type="entry name" value="Protein tyrosine phosphatase superfamily"/>
    <property type="match status" value="1"/>
</dbReference>
<sequence>MRIETIKNYRRLSDRIATSGQPEELEFRAIAEAGFEVVVNLAMPNSENAIPEEGNIVTARRMLYVHIPVPFEAPTASHLRSFLGVMDAFADQKVWVHCVVNYRASAFLYQYARLVEGRTHEDALGVMLPTWEPNAVWRAFLALTREDLVAEQRRSV</sequence>
<protein>
    <submittedName>
        <fullName evidence="2">Protein tyrosine phosphatase family protein</fullName>
    </submittedName>
</protein>
<evidence type="ECO:0000313" key="2">
    <source>
        <dbReference type="EMBL" id="MFD2112151.1"/>
    </source>
</evidence>
<dbReference type="EMBL" id="JBHUHX010000020">
    <property type="protein sequence ID" value="MFD2112151.1"/>
    <property type="molecule type" value="Genomic_DNA"/>
</dbReference>
<dbReference type="RefSeq" id="WP_386026202.1">
    <property type="nucleotide sequence ID" value="NZ_JBHUHX010000020.1"/>
</dbReference>
<evidence type="ECO:0000313" key="3">
    <source>
        <dbReference type="Proteomes" id="UP001597337"/>
    </source>
</evidence>
<dbReference type="SUPFAM" id="SSF52799">
    <property type="entry name" value="(Phosphotyrosine protein) phosphatases II"/>
    <property type="match status" value="1"/>
</dbReference>
<accession>A0ABW4YAP4</accession>
<proteinExistence type="predicted"/>
<dbReference type="InterPro" id="IPR029021">
    <property type="entry name" value="Prot-tyrosine_phosphatase-like"/>
</dbReference>
<dbReference type="InterPro" id="IPR055214">
    <property type="entry name" value="PTP-NADK"/>
</dbReference>
<dbReference type="CDD" id="cd14503">
    <property type="entry name" value="PTP-bact"/>
    <property type="match status" value="1"/>
</dbReference>
<dbReference type="Pfam" id="PF22741">
    <property type="entry name" value="PTP-NADK"/>
    <property type="match status" value="1"/>
</dbReference>
<organism evidence="2 3">
    <name type="scientific">Thiorhodococcus fuscus</name>
    <dbReference type="NCBI Taxonomy" id="527200"/>
    <lineage>
        <taxon>Bacteria</taxon>
        <taxon>Pseudomonadati</taxon>
        <taxon>Pseudomonadota</taxon>
        <taxon>Gammaproteobacteria</taxon>
        <taxon>Chromatiales</taxon>
        <taxon>Chromatiaceae</taxon>
        <taxon>Thiorhodococcus</taxon>
    </lineage>
</organism>
<comment type="caution">
    <text evidence="2">The sequence shown here is derived from an EMBL/GenBank/DDBJ whole genome shotgun (WGS) entry which is preliminary data.</text>
</comment>
<evidence type="ECO:0000259" key="1">
    <source>
        <dbReference type="Pfam" id="PF22741"/>
    </source>
</evidence>
<keyword evidence="3" id="KW-1185">Reference proteome</keyword>
<feature type="domain" description="DSP-PTPase phosphatase fused to NAD+ Kinase" evidence="1">
    <location>
        <begin position="16"/>
        <end position="116"/>
    </location>
</feature>
<gene>
    <name evidence="2" type="ORF">ACFSJC_09900</name>
</gene>
<reference evidence="3" key="1">
    <citation type="journal article" date="2019" name="Int. J. Syst. Evol. Microbiol.">
        <title>The Global Catalogue of Microorganisms (GCM) 10K type strain sequencing project: providing services to taxonomists for standard genome sequencing and annotation.</title>
        <authorList>
            <consortium name="The Broad Institute Genomics Platform"/>
            <consortium name="The Broad Institute Genome Sequencing Center for Infectious Disease"/>
            <person name="Wu L."/>
            <person name="Ma J."/>
        </authorList>
    </citation>
    <scope>NUCLEOTIDE SEQUENCE [LARGE SCALE GENOMIC DNA]</scope>
    <source>
        <strain evidence="3">KACC 12597</strain>
    </source>
</reference>
<dbReference type="Proteomes" id="UP001597337">
    <property type="component" value="Unassembled WGS sequence"/>
</dbReference>
<name>A0ABW4YAP4_9GAMM</name>